<name>A0A6S7LM30_PARCT</name>
<comment type="similarity">
    <text evidence="6">Belongs to the dicarboxylate/amino acid:cation symporter (DAACS) (TC 2.A.23) family.</text>
</comment>
<keyword evidence="9" id="KW-1185">Reference proteome</keyword>
<gene>
    <name evidence="8" type="ORF">PACLA_8A023046</name>
</gene>
<dbReference type="OrthoDB" id="5877963at2759"/>
<dbReference type="GO" id="GO:0005313">
    <property type="term" value="F:L-glutamate transmembrane transporter activity"/>
    <property type="evidence" value="ECO:0007669"/>
    <property type="project" value="TreeGrafter"/>
</dbReference>
<dbReference type="GO" id="GO:0005886">
    <property type="term" value="C:plasma membrane"/>
    <property type="evidence" value="ECO:0007669"/>
    <property type="project" value="TreeGrafter"/>
</dbReference>
<keyword evidence="6" id="KW-0769">Symport</keyword>
<dbReference type="PANTHER" id="PTHR11958:SF63">
    <property type="entry name" value="AMINO ACID TRANSPORTER"/>
    <property type="match status" value="1"/>
</dbReference>
<evidence type="ECO:0000256" key="4">
    <source>
        <dbReference type="ARBA" id="ARBA00022989"/>
    </source>
</evidence>
<comment type="subcellular location">
    <subcellularLocation>
        <location evidence="1 6">Membrane</location>
        <topology evidence="1 6">Multi-pass membrane protein</topology>
    </subcellularLocation>
</comment>
<evidence type="ECO:0000256" key="6">
    <source>
        <dbReference type="RuleBase" id="RU361216"/>
    </source>
</evidence>
<evidence type="ECO:0000313" key="9">
    <source>
        <dbReference type="Proteomes" id="UP001152795"/>
    </source>
</evidence>
<dbReference type="AlphaFoldDB" id="A0A6S7LM30"/>
<reference evidence="8" key="1">
    <citation type="submission" date="2020-04" db="EMBL/GenBank/DDBJ databases">
        <authorList>
            <person name="Alioto T."/>
            <person name="Alioto T."/>
            <person name="Gomez Garrido J."/>
        </authorList>
    </citation>
    <scope>NUCLEOTIDE SEQUENCE</scope>
    <source>
        <strain evidence="8">A484AB</strain>
    </source>
</reference>
<organism evidence="8 9">
    <name type="scientific">Paramuricea clavata</name>
    <name type="common">Red gorgonian</name>
    <name type="synonym">Violescent sea-whip</name>
    <dbReference type="NCBI Taxonomy" id="317549"/>
    <lineage>
        <taxon>Eukaryota</taxon>
        <taxon>Metazoa</taxon>
        <taxon>Cnidaria</taxon>
        <taxon>Anthozoa</taxon>
        <taxon>Octocorallia</taxon>
        <taxon>Malacalcyonacea</taxon>
        <taxon>Plexauridae</taxon>
        <taxon>Paramuricea</taxon>
    </lineage>
</organism>
<dbReference type="Proteomes" id="UP001152795">
    <property type="component" value="Unassembled WGS sequence"/>
</dbReference>
<dbReference type="GO" id="GO:0015175">
    <property type="term" value="F:neutral L-amino acid transmembrane transporter activity"/>
    <property type="evidence" value="ECO:0007669"/>
    <property type="project" value="TreeGrafter"/>
</dbReference>
<feature type="region of interest" description="Disordered" evidence="7">
    <location>
        <begin position="54"/>
        <end position="90"/>
    </location>
</feature>
<dbReference type="InterPro" id="IPR001991">
    <property type="entry name" value="Na-dicarboxylate_symporter"/>
</dbReference>
<dbReference type="EMBL" id="CACRXK020024673">
    <property type="protein sequence ID" value="CAB4038853.1"/>
    <property type="molecule type" value="Genomic_DNA"/>
</dbReference>
<evidence type="ECO:0000256" key="3">
    <source>
        <dbReference type="ARBA" id="ARBA00022692"/>
    </source>
</evidence>
<keyword evidence="2 6" id="KW-0813">Transport</keyword>
<evidence type="ECO:0000256" key="7">
    <source>
        <dbReference type="SAM" id="MobiDB-lite"/>
    </source>
</evidence>
<dbReference type="Gene3D" id="1.10.3860.10">
    <property type="entry name" value="Sodium:dicarboxylate symporter"/>
    <property type="match status" value="1"/>
</dbReference>
<keyword evidence="4" id="KW-1133">Transmembrane helix</keyword>
<dbReference type="SUPFAM" id="SSF118215">
    <property type="entry name" value="Proton glutamate symport protein"/>
    <property type="match status" value="1"/>
</dbReference>
<feature type="compositionally biased region" description="Polar residues" evidence="7">
    <location>
        <begin position="66"/>
        <end position="90"/>
    </location>
</feature>
<evidence type="ECO:0000256" key="1">
    <source>
        <dbReference type="ARBA" id="ARBA00004141"/>
    </source>
</evidence>
<comment type="caution">
    <text evidence="8">The sequence shown here is derived from an EMBL/GenBank/DDBJ whole genome shotgun (WGS) entry which is preliminary data.</text>
</comment>
<dbReference type="InterPro" id="IPR050746">
    <property type="entry name" value="DAACS"/>
</dbReference>
<dbReference type="Pfam" id="PF00375">
    <property type="entry name" value="SDF"/>
    <property type="match status" value="1"/>
</dbReference>
<evidence type="ECO:0000256" key="5">
    <source>
        <dbReference type="ARBA" id="ARBA00023136"/>
    </source>
</evidence>
<protein>
    <recommendedName>
        <fullName evidence="6">Amino acid transporter</fullName>
    </recommendedName>
</protein>
<keyword evidence="3" id="KW-0812">Transmembrane</keyword>
<dbReference type="PANTHER" id="PTHR11958">
    <property type="entry name" value="SODIUM/DICARBOXYLATE SYMPORTER-RELATED"/>
    <property type="match status" value="1"/>
</dbReference>
<sequence>MLIVLQAVGLPVSDVSLIVAVDWFLDRIRTTVNVLGDSFGAGIVQHLSRHELRTGHNYPEDGNKSDLPNGSGQPGSTVLTNLDANSETHF</sequence>
<accession>A0A6S7LM30</accession>
<dbReference type="InterPro" id="IPR036458">
    <property type="entry name" value="Na:dicarbo_symporter_sf"/>
</dbReference>
<evidence type="ECO:0000313" key="8">
    <source>
        <dbReference type="EMBL" id="CAB4038853.1"/>
    </source>
</evidence>
<feature type="compositionally biased region" description="Basic and acidic residues" evidence="7">
    <location>
        <begin position="54"/>
        <end position="64"/>
    </location>
</feature>
<proteinExistence type="inferred from homology"/>
<dbReference type="GO" id="GO:0015501">
    <property type="term" value="F:glutamate:sodium symporter activity"/>
    <property type="evidence" value="ECO:0007669"/>
    <property type="project" value="TreeGrafter"/>
</dbReference>
<keyword evidence="5" id="KW-0472">Membrane</keyword>
<evidence type="ECO:0000256" key="2">
    <source>
        <dbReference type="ARBA" id="ARBA00022448"/>
    </source>
</evidence>